<dbReference type="EMBL" id="DF820468">
    <property type="protein sequence ID" value="GAK58872.1"/>
    <property type="molecule type" value="Genomic_DNA"/>
</dbReference>
<dbReference type="InterPro" id="IPR006626">
    <property type="entry name" value="PbH1"/>
</dbReference>
<dbReference type="Pfam" id="PF13229">
    <property type="entry name" value="Beta_helix"/>
    <property type="match status" value="2"/>
</dbReference>
<dbReference type="Proteomes" id="UP000030661">
    <property type="component" value="Unassembled WGS sequence"/>
</dbReference>
<evidence type="ECO:0000259" key="2">
    <source>
        <dbReference type="Pfam" id="PF07589"/>
    </source>
</evidence>
<accession>A0A081C2R7</accession>
<proteinExistence type="predicted"/>
<feature type="domain" description="Ice-binding protein C-terminal" evidence="2">
    <location>
        <begin position="1251"/>
        <end position="1275"/>
    </location>
</feature>
<feature type="domain" description="Right handed beta helix" evidence="3">
    <location>
        <begin position="437"/>
        <end position="613"/>
    </location>
</feature>
<evidence type="ECO:0000256" key="1">
    <source>
        <dbReference type="SAM" id="Phobius"/>
    </source>
</evidence>
<keyword evidence="1" id="KW-0812">Transmembrane</keyword>
<feature type="domain" description="Right handed beta helix" evidence="3">
    <location>
        <begin position="843"/>
        <end position="1047"/>
    </location>
</feature>
<dbReference type="NCBIfam" id="TIGR02595">
    <property type="entry name" value="PEP_CTERM"/>
    <property type="match status" value="1"/>
</dbReference>
<dbReference type="InterPro" id="IPR039448">
    <property type="entry name" value="Beta_helix"/>
</dbReference>
<dbReference type="Gene3D" id="2.160.20.10">
    <property type="entry name" value="Single-stranded right-handed beta-helix, Pectin lyase-like"/>
    <property type="match status" value="2"/>
</dbReference>
<keyword evidence="1" id="KW-0472">Membrane</keyword>
<dbReference type="InterPro" id="IPR011050">
    <property type="entry name" value="Pectin_lyase_fold/virulence"/>
</dbReference>
<evidence type="ECO:0000259" key="3">
    <source>
        <dbReference type="Pfam" id="PF13229"/>
    </source>
</evidence>
<dbReference type="HOGENOM" id="CLU_263394_0_0_0"/>
<dbReference type="SMART" id="SM00710">
    <property type="entry name" value="PbH1"/>
    <property type="match status" value="10"/>
</dbReference>
<protein>
    <submittedName>
        <fullName evidence="4">VCBS protein</fullName>
    </submittedName>
</protein>
<dbReference type="SUPFAM" id="SSF51126">
    <property type="entry name" value="Pectin lyase-like"/>
    <property type="match status" value="2"/>
</dbReference>
<name>A0A081C2R7_VECG1</name>
<keyword evidence="1" id="KW-1133">Transmembrane helix</keyword>
<reference evidence="4" key="1">
    <citation type="journal article" date="2015" name="PeerJ">
        <title>First genomic representation of candidate bacterial phylum KSB3 points to enhanced environmental sensing as a trigger of wastewater bulking.</title>
        <authorList>
            <person name="Sekiguchi Y."/>
            <person name="Ohashi A."/>
            <person name="Parks D.H."/>
            <person name="Yamauchi T."/>
            <person name="Tyson G.W."/>
            <person name="Hugenholtz P."/>
        </authorList>
    </citation>
    <scope>NUCLEOTIDE SEQUENCE [LARGE SCALE GENOMIC DNA]</scope>
</reference>
<organism evidence="4">
    <name type="scientific">Vecturithrix granuli</name>
    <dbReference type="NCBI Taxonomy" id="1499967"/>
    <lineage>
        <taxon>Bacteria</taxon>
        <taxon>Candidatus Moduliflexota</taxon>
        <taxon>Candidatus Vecturitrichia</taxon>
        <taxon>Candidatus Vecturitrichales</taxon>
        <taxon>Candidatus Vecturitrichaceae</taxon>
        <taxon>Candidatus Vecturithrix</taxon>
    </lineage>
</organism>
<sequence>MKVQNFSSKLFSVSITLLILGILVSLVVSPALADTFTFPGGSLTTKNLNAWGGVNTIQYNAYFDFSTGPSTITVYGLDLTDIWYEGKWPWPPLAESLGAQARFGINANGFWSQHQIHSAIGNGGGSWDQQSAAWDHDDGFRKYLIQNQWSGTTSDVTVGNHQYNVEAYIPRIGAGSSVNDPSQVTDRAYNTFDMKITYTPTSTPGAYEVQGWVRLHKAASTDEMAVRPGSPVWGSPYTWVWNKAINNQTNPENAWVPFFDGAWTITGDYTSARPYLEIINWGVPQTRNHTFSWDSMVVEGTPVIPDEVWVDDDWTGHSNGDIVDGHVFGYDAFATIQDGIDAVSGSTVHVAAGTYNEAVTVNKSVSLLGSLGAILDGSGVGGNGFLIKAANISIDGFEIKNFAIGVRTYGGPSDFGNLDILNCNIHDNTQNGMLIVYDTFDTVTVGNCEISSNGQNGVGLGNNTTITALNINDTAVSDNGQHGMFVAQTHIASISIGNSQFIDSKTYSGITFGTTASTIGSFVMEGGELSGNKESGLSIVQKASTFQVITLNGVAVKNNKASGVMLGGGASTGNLSVLNSTFQGNSWEEFDLSGGWFGAFSVSGDTSFTGNTFEGGPWAAIYIGDLASFGSAPVIFNNDLSGYGNAVFNASTTIVNASGNWWGTNTPAGVASKVTAATVDYTPWLHSGTDTGDPSFQGDFSTLHVDDDSPQVGATGRIQEAIDLVTGSTIYVAAGTYEENINVNTSVEIIGAGSGDDPASNTIITQTTAGAGETKIGVVQLSASGTSGNPILLQDMRLEPVGMAGISVGRFTEGTGQTVEHVKLDNVQVIGTNANPSTEQERGLYVDLTSTLRYLDVDNCAFDNLTYGWYLQKAVSADASTVRYVTVDNTTFNHNNHKGLYAEKLSDATFTGCTADDNGFDSSALPSYFAPWSAGIDINLKAGTYTNLAFMTCTITNNANDEAKEGVGLTVKARDDGSYSAYPATLTNVTIEDGLFSGNERGIRIGEPLKNNAGPINVQVHYNNITGNVQNYSGNDGSQYGGLINHTQTQVHGTCNWWGAADGPSGAGSGSGDAVSSNVEFIPWLLDPAPDGACEGYPLEGITIEKSQELEFDRGSDPFTETPFVDHGDEIVYSIEVTNTFAQAVDVLVSDAMSAYVDYLADSLEVYINGIEFDDPDKEDSISYDAILDVYSLAYVFNSLGANETLKLEFTVKVEDFVPLGEWIENFAIVTVTIPGLEFEVESNTVRVEVVPEPATFFLIGSGLLGIGALVWRKRKQ</sequence>
<feature type="transmembrane region" description="Helical" evidence="1">
    <location>
        <begin position="1255"/>
        <end position="1272"/>
    </location>
</feature>
<dbReference type="Pfam" id="PF07589">
    <property type="entry name" value="PEP-CTERM"/>
    <property type="match status" value="1"/>
</dbReference>
<dbReference type="InterPro" id="IPR012334">
    <property type="entry name" value="Pectin_lyas_fold"/>
</dbReference>
<dbReference type="InterPro" id="IPR013424">
    <property type="entry name" value="Ice-binding_C"/>
</dbReference>
<dbReference type="eggNOG" id="COG3420">
    <property type="taxonomic scope" value="Bacteria"/>
</dbReference>
<dbReference type="STRING" id="1499967.U27_05847"/>
<keyword evidence="5" id="KW-1185">Reference proteome</keyword>
<evidence type="ECO:0000313" key="5">
    <source>
        <dbReference type="Proteomes" id="UP000030661"/>
    </source>
</evidence>
<evidence type="ECO:0000313" key="4">
    <source>
        <dbReference type="EMBL" id="GAK58872.1"/>
    </source>
</evidence>
<gene>
    <name evidence="4" type="ORF">U27_05847</name>
</gene>
<dbReference type="AlphaFoldDB" id="A0A081C2R7"/>